<dbReference type="Pfam" id="PF10031">
    <property type="entry name" value="DUF2273"/>
    <property type="match status" value="1"/>
</dbReference>
<keyword evidence="1" id="KW-0472">Membrane</keyword>
<feature type="transmembrane region" description="Helical" evidence="1">
    <location>
        <begin position="118"/>
        <end position="148"/>
    </location>
</feature>
<keyword evidence="1" id="KW-0812">Transmembrane</keyword>
<dbReference type="EMBL" id="JABGBW010000001">
    <property type="protein sequence ID" value="MBC2575183.1"/>
    <property type="molecule type" value="Genomic_DNA"/>
</dbReference>
<comment type="caution">
    <text evidence="2">The sequence shown here is derived from an EMBL/GenBank/DDBJ whole genome shotgun (WGS) entry which is preliminary data.</text>
</comment>
<name>A0ABR6TIW9_9FIRM</name>
<organism evidence="2 3">
    <name type="scientific">Peptostreptococcus canis</name>
    <dbReference type="NCBI Taxonomy" id="1159213"/>
    <lineage>
        <taxon>Bacteria</taxon>
        <taxon>Bacillati</taxon>
        <taxon>Bacillota</taxon>
        <taxon>Clostridia</taxon>
        <taxon>Peptostreptococcales</taxon>
        <taxon>Peptostreptococcaceae</taxon>
        <taxon>Peptostreptococcus</taxon>
    </lineage>
</organism>
<dbReference type="RefSeq" id="WP_185623224.1">
    <property type="nucleotide sequence ID" value="NZ_JABGBW010000001.1"/>
</dbReference>
<keyword evidence="1" id="KW-1133">Transmembrane helix</keyword>
<sequence length="170" mass="20322">MIDENYHIEDFDEGINLENEYIGEIKRKEKPVFKSKIIYENSKTSENDTYDDYRQFDYGEHYKSEYESEDDKSYSDFKFDENKRNKYSSNRNSFFNRFMENYIIKSYRNNPNTFKGTIIGIIISILILSIGFLKTLLITTIVLIANIIGQFFDQNPRLISFVDLVVKKFR</sequence>
<evidence type="ECO:0000313" key="3">
    <source>
        <dbReference type="Proteomes" id="UP000713904"/>
    </source>
</evidence>
<evidence type="ECO:0000256" key="1">
    <source>
        <dbReference type="SAM" id="Phobius"/>
    </source>
</evidence>
<protein>
    <submittedName>
        <fullName evidence="2">DUF2273 domain-containing protein</fullName>
    </submittedName>
</protein>
<reference evidence="2 3" key="1">
    <citation type="submission" date="2020-05" db="EMBL/GenBank/DDBJ databases">
        <title>Draft genome of xy-202 and genomic insight in genome of the genus Peptostreptococcus.</title>
        <authorList>
            <person name="Zhang Z."/>
        </authorList>
    </citation>
    <scope>NUCLEOTIDE SEQUENCE [LARGE SCALE GENOMIC DNA]</scope>
    <source>
        <strain evidence="2 3">DSM 27025</strain>
    </source>
</reference>
<evidence type="ECO:0000313" key="2">
    <source>
        <dbReference type="EMBL" id="MBC2575183.1"/>
    </source>
</evidence>
<proteinExistence type="predicted"/>
<accession>A0ABR6TIW9</accession>
<dbReference type="Proteomes" id="UP000713904">
    <property type="component" value="Unassembled WGS sequence"/>
</dbReference>
<keyword evidence="3" id="KW-1185">Reference proteome</keyword>
<gene>
    <name evidence="2" type="ORF">HLB29_00595</name>
</gene>
<dbReference type="InterPro" id="IPR018730">
    <property type="entry name" value="DUF2273"/>
</dbReference>